<evidence type="ECO:0000313" key="2">
    <source>
        <dbReference type="Proteomes" id="UP000054477"/>
    </source>
</evidence>
<protein>
    <recommendedName>
        <fullName evidence="3">HNH nuclease domain-containing protein</fullName>
    </recommendedName>
</protein>
<dbReference type="OrthoDB" id="2833246at2759"/>
<dbReference type="STRING" id="1095629.A0A0C9YM81"/>
<reference evidence="2" key="2">
    <citation type="submission" date="2015-01" db="EMBL/GenBank/DDBJ databases">
        <title>Evolutionary Origins and Diversification of the Mycorrhizal Mutualists.</title>
        <authorList>
            <consortium name="DOE Joint Genome Institute"/>
            <consortium name="Mycorrhizal Genomics Consortium"/>
            <person name="Kohler A."/>
            <person name="Kuo A."/>
            <person name="Nagy L.G."/>
            <person name="Floudas D."/>
            <person name="Copeland A."/>
            <person name="Barry K.W."/>
            <person name="Cichocki N."/>
            <person name="Veneault-Fourrey C."/>
            <person name="LaButti K."/>
            <person name="Lindquist E.A."/>
            <person name="Lipzen A."/>
            <person name="Lundell T."/>
            <person name="Morin E."/>
            <person name="Murat C."/>
            <person name="Riley R."/>
            <person name="Ohm R."/>
            <person name="Sun H."/>
            <person name="Tunlid A."/>
            <person name="Henrissat B."/>
            <person name="Grigoriev I.V."/>
            <person name="Hibbett D.S."/>
            <person name="Martin F."/>
        </authorList>
    </citation>
    <scope>NUCLEOTIDE SEQUENCE [LARGE SCALE GENOMIC DNA]</scope>
    <source>
        <strain evidence="2">LaAM-08-1</strain>
    </source>
</reference>
<dbReference type="HOGENOM" id="CLU_070879_0_0_1"/>
<proteinExistence type="predicted"/>
<dbReference type="EMBL" id="KN838539">
    <property type="protein sequence ID" value="KIK09078.1"/>
    <property type="molecule type" value="Genomic_DNA"/>
</dbReference>
<keyword evidence="2" id="KW-1185">Reference proteome</keyword>
<evidence type="ECO:0008006" key="3">
    <source>
        <dbReference type="Google" id="ProtNLM"/>
    </source>
</evidence>
<sequence length="378" mass="41636">MDEGYGSTGQPPLGIAKRYGVQSSAYNVPAHKILQALITHAPSPKTIAKEFLFELGKCGNVLVVALADEVYYEVSILPADEWADIVLRGLQKFGGDLSKVTELGSHYLTHLVIAFRNPGGKQTPQDSICPTPNHRSIEQIKELLTNAKSSQPALRDLVILRDGGCLLTGFSFFPPAPVIPRCAHIIPFSIHSKTQTHAVIEMFTGHLLDAQTINDNINHPCNALNIQSNAHDAMDKCLAWGIEAIPFGGQYKYYYRIVRPDWVPPTIQLRDGHEILFGAGTGGCLVPFPDPRICNLHLAVCQVSSACGVSEIFDQFLDDDDDDRFQVPVYFGGPFVSDDVLMRRLESLVYSVEARAPEMERSQTCTDESRGSISLIQE</sequence>
<dbReference type="AlphaFoldDB" id="A0A0C9YM81"/>
<dbReference type="Proteomes" id="UP000054477">
    <property type="component" value="Unassembled WGS sequence"/>
</dbReference>
<evidence type="ECO:0000313" key="1">
    <source>
        <dbReference type="EMBL" id="KIK09078.1"/>
    </source>
</evidence>
<gene>
    <name evidence="1" type="ORF">K443DRAFT_776</name>
</gene>
<accession>A0A0C9YM81</accession>
<reference evidence="1 2" key="1">
    <citation type="submission" date="2014-04" db="EMBL/GenBank/DDBJ databases">
        <authorList>
            <consortium name="DOE Joint Genome Institute"/>
            <person name="Kuo A."/>
            <person name="Kohler A."/>
            <person name="Nagy L.G."/>
            <person name="Floudas D."/>
            <person name="Copeland A."/>
            <person name="Barry K.W."/>
            <person name="Cichocki N."/>
            <person name="Veneault-Fourrey C."/>
            <person name="LaButti K."/>
            <person name="Lindquist E.A."/>
            <person name="Lipzen A."/>
            <person name="Lundell T."/>
            <person name="Morin E."/>
            <person name="Murat C."/>
            <person name="Sun H."/>
            <person name="Tunlid A."/>
            <person name="Henrissat B."/>
            <person name="Grigoriev I.V."/>
            <person name="Hibbett D.S."/>
            <person name="Martin F."/>
            <person name="Nordberg H.P."/>
            <person name="Cantor M.N."/>
            <person name="Hua S.X."/>
        </authorList>
    </citation>
    <scope>NUCLEOTIDE SEQUENCE [LARGE SCALE GENOMIC DNA]</scope>
    <source>
        <strain evidence="1 2">LaAM-08-1</strain>
    </source>
</reference>
<organism evidence="1 2">
    <name type="scientific">Laccaria amethystina LaAM-08-1</name>
    <dbReference type="NCBI Taxonomy" id="1095629"/>
    <lineage>
        <taxon>Eukaryota</taxon>
        <taxon>Fungi</taxon>
        <taxon>Dikarya</taxon>
        <taxon>Basidiomycota</taxon>
        <taxon>Agaricomycotina</taxon>
        <taxon>Agaricomycetes</taxon>
        <taxon>Agaricomycetidae</taxon>
        <taxon>Agaricales</taxon>
        <taxon>Agaricineae</taxon>
        <taxon>Hydnangiaceae</taxon>
        <taxon>Laccaria</taxon>
    </lineage>
</organism>
<name>A0A0C9YM81_9AGAR</name>